<proteinExistence type="predicted"/>
<sequence length="39" mass="4036">MDSLVYGDDATVPILVTSRNAELRLGLGESTGDVEAGDV</sequence>
<dbReference type="EMBL" id="CAFBNL010000012">
    <property type="protein sequence ID" value="CAB4945847.1"/>
    <property type="molecule type" value="Genomic_DNA"/>
</dbReference>
<protein>
    <submittedName>
        <fullName evidence="1">Unannotated protein</fullName>
    </submittedName>
</protein>
<name>A0A6J7JSC4_9ZZZZ</name>
<evidence type="ECO:0000313" key="1">
    <source>
        <dbReference type="EMBL" id="CAB4945847.1"/>
    </source>
</evidence>
<accession>A0A6J7JSC4</accession>
<gene>
    <name evidence="1" type="ORF">UFOPK3789_00368</name>
</gene>
<organism evidence="1">
    <name type="scientific">freshwater metagenome</name>
    <dbReference type="NCBI Taxonomy" id="449393"/>
    <lineage>
        <taxon>unclassified sequences</taxon>
        <taxon>metagenomes</taxon>
        <taxon>ecological metagenomes</taxon>
    </lineage>
</organism>
<dbReference type="AlphaFoldDB" id="A0A6J7JSC4"/>
<reference evidence="1" key="1">
    <citation type="submission" date="2020-05" db="EMBL/GenBank/DDBJ databases">
        <authorList>
            <person name="Chiriac C."/>
            <person name="Salcher M."/>
            <person name="Ghai R."/>
            <person name="Kavagutti S V."/>
        </authorList>
    </citation>
    <scope>NUCLEOTIDE SEQUENCE</scope>
</reference>